<proteinExistence type="predicted"/>
<organism evidence="2 3">
    <name type="scientific">Sclerotinia nivalis</name>
    <dbReference type="NCBI Taxonomy" id="352851"/>
    <lineage>
        <taxon>Eukaryota</taxon>
        <taxon>Fungi</taxon>
        <taxon>Dikarya</taxon>
        <taxon>Ascomycota</taxon>
        <taxon>Pezizomycotina</taxon>
        <taxon>Leotiomycetes</taxon>
        <taxon>Helotiales</taxon>
        <taxon>Sclerotiniaceae</taxon>
        <taxon>Sclerotinia</taxon>
    </lineage>
</organism>
<comment type="caution">
    <text evidence="2">The sequence shown here is derived from an EMBL/GenBank/DDBJ whole genome shotgun (WGS) entry which is preliminary data.</text>
</comment>
<name>A0A9X0AK15_9HELO</name>
<gene>
    <name evidence="2" type="ORF">OCU04_006577</name>
</gene>
<feature type="compositionally biased region" description="Polar residues" evidence="1">
    <location>
        <begin position="259"/>
        <end position="279"/>
    </location>
</feature>
<accession>A0A9X0AK15</accession>
<protein>
    <submittedName>
        <fullName evidence="2">Uncharacterized protein</fullName>
    </submittedName>
</protein>
<dbReference type="Proteomes" id="UP001152300">
    <property type="component" value="Unassembled WGS sequence"/>
</dbReference>
<evidence type="ECO:0000313" key="2">
    <source>
        <dbReference type="EMBL" id="KAJ8064229.1"/>
    </source>
</evidence>
<reference evidence="2" key="1">
    <citation type="submission" date="2022-11" db="EMBL/GenBank/DDBJ databases">
        <title>Genome Resource of Sclerotinia nivalis Strain SnTB1, a Plant Pathogen Isolated from American Ginseng.</title>
        <authorList>
            <person name="Fan S."/>
        </authorList>
    </citation>
    <scope>NUCLEOTIDE SEQUENCE</scope>
    <source>
        <strain evidence="2">SnTB1</strain>
    </source>
</reference>
<dbReference type="EMBL" id="JAPEIS010000007">
    <property type="protein sequence ID" value="KAJ8064229.1"/>
    <property type="molecule type" value="Genomic_DNA"/>
</dbReference>
<feature type="region of interest" description="Disordered" evidence="1">
    <location>
        <begin position="239"/>
        <end position="296"/>
    </location>
</feature>
<evidence type="ECO:0000313" key="3">
    <source>
        <dbReference type="Proteomes" id="UP001152300"/>
    </source>
</evidence>
<dbReference type="AlphaFoldDB" id="A0A9X0AK15"/>
<keyword evidence="3" id="KW-1185">Reference proteome</keyword>
<feature type="region of interest" description="Disordered" evidence="1">
    <location>
        <begin position="129"/>
        <end position="155"/>
    </location>
</feature>
<sequence>MEVPFCSDSWFAHAGRLQELAIFWELRQQHGSVSDTLFPYGITLSQPFPPPANIYCVGCDVDRTVPYVSAALRYIRKRSLERGSDLWLENFDMRYRQVSWSHGNSFVPYKYDQQAAEIRIKKLVADAQNEQSRLDEGSVPGSYQHPDGRTISGHHRPVLRGHEQHIQLLLDHGLMILPHSPDDSYINVVADTPFDLPVSQVNNPPMYFYPRPEIQDQTLLQAPVINSSQRVHPNRDLALSTENNGDAADTPMEPAGLQDISSKNNDFGGNTNSDANFKSTRPDLSPQTPSDPGRANDLSVVQHSIQHSNDSFGGSDHIFELHASFVPQITVSNTQTHETWEFGSTAEAADFLGVNHGTVVFARVSHGLIGGLYKISEADPLQLPRPKRVVVEVLNFRPDRRRLYASQGLAAQMLSFRKEEISRAIHSGRAIEEYERMYYVSYKEIAQTGHPPNLVSHQT</sequence>
<dbReference type="OrthoDB" id="3536808at2759"/>
<evidence type="ECO:0000256" key="1">
    <source>
        <dbReference type="SAM" id="MobiDB-lite"/>
    </source>
</evidence>